<evidence type="ECO:0000256" key="2">
    <source>
        <dbReference type="ARBA" id="ARBA00022516"/>
    </source>
</evidence>
<dbReference type="GO" id="GO:0004609">
    <property type="term" value="F:phosphatidylserine decarboxylase activity"/>
    <property type="evidence" value="ECO:0007669"/>
    <property type="project" value="InterPro"/>
</dbReference>
<evidence type="ECO:0000256" key="8">
    <source>
        <dbReference type="ARBA" id="ARBA00023239"/>
    </source>
</evidence>
<dbReference type="Pfam" id="PF02666">
    <property type="entry name" value="PS_Dcarbxylase"/>
    <property type="match status" value="1"/>
</dbReference>
<keyword evidence="11" id="KW-0812">Transmembrane</keyword>
<dbReference type="InterPro" id="IPR003817">
    <property type="entry name" value="PS_Dcarbxylase"/>
</dbReference>
<keyword evidence="4" id="KW-0443">Lipid metabolism</keyword>
<evidence type="ECO:0000256" key="3">
    <source>
        <dbReference type="ARBA" id="ARBA00022793"/>
    </source>
</evidence>
<organism evidence="12 13">
    <name type="scientific">Novipirellula aureliae</name>
    <dbReference type="NCBI Taxonomy" id="2527966"/>
    <lineage>
        <taxon>Bacteria</taxon>
        <taxon>Pseudomonadati</taxon>
        <taxon>Planctomycetota</taxon>
        <taxon>Planctomycetia</taxon>
        <taxon>Pirellulales</taxon>
        <taxon>Pirellulaceae</taxon>
        <taxon>Novipirellula</taxon>
    </lineage>
</organism>
<proteinExistence type="predicted"/>
<evidence type="ECO:0000256" key="10">
    <source>
        <dbReference type="ARBA" id="ARBA00023317"/>
    </source>
</evidence>
<evidence type="ECO:0000313" key="12">
    <source>
        <dbReference type="EMBL" id="TWU45049.1"/>
    </source>
</evidence>
<dbReference type="Proteomes" id="UP000315471">
    <property type="component" value="Unassembled WGS sequence"/>
</dbReference>
<keyword evidence="13" id="KW-1185">Reference proteome</keyword>
<keyword evidence="2" id="KW-0444">Lipid biosynthesis</keyword>
<keyword evidence="7" id="KW-0594">Phospholipid biosynthesis</keyword>
<keyword evidence="3" id="KW-0210">Decarboxylase</keyword>
<comment type="caution">
    <text evidence="12">The sequence shown here is derived from an EMBL/GenBank/DDBJ whole genome shotgun (WGS) entry which is preliminary data.</text>
</comment>
<dbReference type="PANTHER" id="PTHR35809">
    <property type="entry name" value="ARCHAETIDYLSERINE DECARBOXYLASE PROENZYME-RELATED"/>
    <property type="match status" value="1"/>
</dbReference>
<gene>
    <name evidence="12" type="ORF">Q31b_02200</name>
</gene>
<evidence type="ECO:0000256" key="1">
    <source>
        <dbReference type="ARBA" id="ARBA00022475"/>
    </source>
</evidence>
<dbReference type="GO" id="GO:0008654">
    <property type="term" value="P:phospholipid biosynthetic process"/>
    <property type="evidence" value="ECO:0007669"/>
    <property type="project" value="UniProtKB-KW"/>
</dbReference>
<keyword evidence="11" id="KW-1133">Transmembrane helix</keyword>
<evidence type="ECO:0000313" key="13">
    <source>
        <dbReference type="Proteomes" id="UP000315471"/>
    </source>
</evidence>
<keyword evidence="8" id="KW-0456">Lyase</keyword>
<evidence type="ECO:0000256" key="9">
    <source>
        <dbReference type="ARBA" id="ARBA00023264"/>
    </source>
</evidence>
<dbReference type="PANTHER" id="PTHR35809:SF1">
    <property type="entry name" value="ARCHAETIDYLSERINE DECARBOXYLASE PROENZYME-RELATED"/>
    <property type="match status" value="1"/>
</dbReference>
<accession>A0A5C6ECX2</accession>
<keyword evidence="5 11" id="KW-0472">Membrane</keyword>
<keyword evidence="1" id="KW-1003">Cell membrane</keyword>
<evidence type="ECO:0000256" key="6">
    <source>
        <dbReference type="ARBA" id="ARBA00023145"/>
    </source>
</evidence>
<evidence type="ECO:0000256" key="11">
    <source>
        <dbReference type="SAM" id="Phobius"/>
    </source>
</evidence>
<dbReference type="RefSeq" id="WP_197170718.1">
    <property type="nucleotide sequence ID" value="NZ_SJPY01000001.1"/>
</dbReference>
<keyword evidence="9" id="KW-1208">Phospholipid metabolism</keyword>
<evidence type="ECO:0000256" key="7">
    <source>
        <dbReference type="ARBA" id="ARBA00023209"/>
    </source>
</evidence>
<dbReference type="InterPro" id="IPR033175">
    <property type="entry name" value="PSD-A"/>
</dbReference>
<protein>
    <submittedName>
        <fullName evidence="12">Phosphatidylserine decarboxylase</fullName>
    </submittedName>
</protein>
<feature type="transmembrane region" description="Helical" evidence="11">
    <location>
        <begin position="135"/>
        <end position="154"/>
    </location>
</feature>
<keyword evidence="6" id="KW-0865">Zymogen</keyword>
<evidence type="ECO:0000256" key="4">
    <source>
        <dbReference type="ARBA" id="ARBA00023098"/>
    </source>
</evidence>
<dbReference type="AlphaFoldDB" id="A0A5C6ECX2"/>
<reference evidence="12 13" key="1">
    <citation type="submission" date="2019-02" db="EMBL/GenBank/DDBJ databases">
        <title>Deep-cultivation of Planctomycetes and their phenomic and genomic characterization uncovers novel biology.</title>
        <authorList>
            <person name="Wiegand S."/>
            <person name="Jogler M."/>
            <person name="Boedeker C."/>
            <person name="Pinto D."/>
            <person name="Vollmers J."/>
            <person name="Rivas-Marin E."/>
            <person name="Kohn T."/>
            <person name="Peeters S.H."/>
            <person name="Heuer A."/>
            <person name="Rast P."/>
            <person name="Oberbeckmann S."/>
            <person name="Bunk B."/>
            <person name="Jeske O."/>
            <person name="Meyerdierks A."/>
            <person name="Storesund J.E."/>
            <person name="Kallscheuer N."/>
            <person name="Luecker S."/>
            <person name="Lage O.M."/>
            <person name="Pohl T."/>
            <person name="Merkel B.J."/>
            <person name="Hornburger P."/>
            <person name="Mueller R.-W."/>
            <person name="Bruemmer F."/>
            <person name="Labrenz M."/>
            <person name="Spormann A.M."/>
            <person name="Op Den Camp H."/>
            <person name="Overmann J."/>
            <person name="Amann R."/>
            <person name="Jetten M.S.M."/>
            <person name="Mascher T."/>
            <person name="Medema M.H."/>
            <person name="Devos D.P."/>
            <person name="Kaster A.-K."/>
            <person name="Ovreas L."/>
            <person name="Rohde M."/>
            <person name="Galperin M.Y."/>
            <person name="Jogler C."/>
        </authorList>
    </citation>
    <scope>NUCLEOTIDE SEQUENCE [LARGE SCALE GENOMIC DNA]</scope>
    <source>
        <strain evidence="12 13">Q31b</strain>
    </source>
</reference>
<feature type="transmembrane region" description="Helical" evidence="11">
    <location>
        <begin position="110"/>
        <end position="129"/>
    </location>
</feature>
<dbReference type="EMBL" id="SJPY01000001">
    <property type="protein sequence ID" value="TWU45049.1"/>
    <property type="molecule type" value="Genomic_DNA"/>
</dbReference>
<keyword evidence="10" id="KW-0670">Pyruvate</keyword>
<name>A0A5C6ECX2_9BACT</name>
<evidence type="ECO:0000256" key="5">
    <source>
        <dbReference type="ARBA" id="ARBA00023136"/>
    </source>
</evidence>
<sequence>MSDPPSCVAKTSEHETSNAAAAMDLALTTIQPGGGIVMSIELAWGGIRRWYLRKFRPGYVQRMLQTRQGHKGSLPFDPVDPRDIKYYRNQDTYWWADADDPFQWRESLPFVRVGLAELLLLTSFFVLLAFLSVFIWWPLSLPALMVAALVVYFFRDPKRQIPALPGTIVSPADGRLVQMEAIEDPELGKCIQVGIFLSIFNVHANRVSLPGRVISIRYHPGKFLNALRPESARENENLDVTLEATESAADPAGEPSPVTRKYRIRQITGQFARRIVCWVRPGDVLLRGEMYGMIKLGSRTELVLPDDGNLDITAKIGDKLKAGSSVIGQYK</sequence>